<dbReference type="AlphaFoldDB" id="A0A3B0SJY8"/>
<dbReference type="NCBIfam" id="TIGR01850">
    <property type="entry name" value="argC"/>
    <property type="match status" value="1"/>
</dbReference>
<evidence type="ECO:0000313" key="9">
    <source>
        <dbReference type="EMBL" id="VAW04523.1"/>
    </source>
</evidence>
<dbReference type="FunFam" id="3.30.360.10:FF:000014">
    <property type="entry name" value="N-acetyl-gamma-glutamyl-phosphate reductase"/>
    <property type="match status" value="1"/>
</dbReference>
<name>A0A3B0SJY8_9ZZZZ</name>
<dbReference type="EC" id="1.2.1.38" evidence="2"/>
<dbReference type="InterPro" id="IPR023013">
    <property type="entry name" value="AGPR_AS"/>
</dbReference>
<dbReference type="InterPro" id="IPR050085">
    <property type="entry name" value="AGPR"/>
</dbReference>
<evidence type="ECO:0000256" key="5">
    <source>
        <dbReference type="ARBA" id="ARBA00022857"/>
    </source>
</evidence>
<accession>A0A3B0SJY8</accession>
<dbReference type="GO" id="GO:0070401">
    <property type="term" value="F:NADP+ binding"/>
    <property type="evidence" value="ECO:0007669"/>
    <property type="project" value="InterPro"/>
</dbReference>
<gene>
    <name evidence="9" type="ORF">MNBD_ALPHA01-2361</name>
</gene>
<dbReference type="SMART" id="SM00859">
    <property type="entry name" value="Semialdhyde_dh"/>
    <property type="match status" value="1"/>
</dbReference>
<evidence type="ECO:0000259" key="8">
    <source>
        <dbReference type="SMART" id="SM00859"/>
    </source>
</evidence>
<dbReference type="Gene3D" id="3.40.50.720">
    <property type="entry name" value="NAD(P)-binding Rossmann-like Domain"/>
    <property type="match status" value="1"/>
</dbReference>
<dbReference type="PANTHER" id="PTHR32338:SF10">
    <property type="entry name" value="N-ACETYL-GAMMA-GLUTAMYL-PHOSPHATE REDUCTASE, CHLOROPLASTIC-RELATED"/>
    <property type="match status" value="1"/>
</dbReference>
<dbReference type="EMBL" id="UOEJ01000192">
    <property type="protein sequence ID" value="VAW04523.1"/>
    <property type="molecule type" value="Genomic_DNA"/>
</dbReference>
<protein>
    <recommendedName>
        <fullName evidence="2">N-acetyl-gamma-glutamyl-phosphate reductase</fullName>
        <ecNumber evidence="2">1.2.1.38</ecNumber>
    </recommendedName>
</protein>
<evidence type="ECO:0000256" key="6">
    <source>
        <dbReference type="ARBA" id="ARBA00023002"/>
    </source>
</evidence>
<evidence type="ECO:0000256" key="4">
    <source>
        <dbReference type="ARBA" id="ARBA00022605"/>
    </source>
</evidence>
<dbReference type="Gene3D" id="3.30.360.10">
    <property type="entry name" value="Dihydrodipicolinate Reductase, domain 2"/>
    <property type="match status" value="1"/>
</dbReference>
<dbReference type="InterPro" id="IPR036291">
    <property type="entry name" value="NAD(P)-bd_dom_sf"/>
</dbReference>
<evidence type="ECO:0000256" key="2">
    <source>
        <dbReference type="ARBA" id="ARBA00013072"/>
    </source>
</evidence>
<dbReference type="InterPro" id="IPR000534">
    <property type="entry name" value="Semialdehyde_DH_NAD-bd"/>
</dbReference>
<reference evidence="9" key="1">
    <citation type="submission" date="2018-06" db="EMBL/GenBank/DDBJ databases">
        <authorList>
            <person name="Zhirakovskaya E."/>
        </authorList>
    </citation>
    <scope>NUCLEOTIDE SEQUENCE</scope>
</reference>
<dbReference type="PANTHER" id="PTHR32338">
    <property type="entry name" value="N-ACETYL-GAMMA-GLUTAMYL-PHOSPHATE REDUCTASE, CHLOROPLASTIC-RELATED-RELATED"/>
    <property type="match status" value="1"/>
</dbReference>
<feature type="domain" description="Semialdehyde dehydrogenase NAD-binding" evidence="8">
    <location>
        <begin position="9"/>
        <end position="172"/>
    </location>
</feature>
<dbReference type="Pfam" id="PF01118">
    <property type="entry name" value="Semialdhyde_dh"/>
    <property type="match status" value="1"/>
</dbReference>
<dbReference type="SUPFAM" id="SSF55347">
    <property type="entry name" value="Glyceraldehyde-3-phosphate dehydrogenase-like, C-terminal domain"/>
    <property type="match status" value="1"/>
</dbReference>
<evidence type="ECO:0000256" key="3">
    <source>
        <dbReference type="ARBA" id="ARBA00022571"/>
    </source>
</evidence>
<comment type="pathway">
    <text evidence="1">Amino-acid biosynthesis; L-arginine biosynthesis; N(2)-acetyl-L-ornithine from L-glutamate: step 3/4.</text>
</comment>
<organism evidence="9">
    <name type="scientific">hydrothermal vent metagenome</name>
    <dbReference type="NCBI Taxonomy" id="652676"/>
    <lineage>
        <taxon>unclassified sequences</taxon>
        <taxon>metagenomes</taxon>
        <taxon>ecological metagenomes</taxon>
    </lineage>
</organism>
<keyword evidence="4" id="KW-0028">Amino-acid biosynthesis</keyword>
<keyword evidence="3" id="KW-0055">Arginine biosynthesis</keyword>
<comment type="catalytic activity">
    <reaction evidence="7">
        <text>N-acetyl-L-glutamate 5-semialdehyde + phosphate + NADP(+) = N-acetyl-L-glutamyl 5-phosphate + NADPH + H(+)</text>
        <dbReference type="Rhea" id="RHEA:21588"/>
        <dbReference type="ChEBI" id="CHEBI:15378"/>
        <dbReference type="ChEBI" id="CHEBI:29123"/>
        <dbReference type="ChEBI" id="CHEBI:43474"/>
        <dbReference type="ChEBI" id="CHEBI:57783"/>
        <dbReference type="ChEBI" id="CHEBI:57936"/>
        <dbReference type="ChEBI" id="CHEBI:58349"/>
        <dbReference type="EC" id="1.2.1.38"/>
    </reaction>
</comment>
<dbReference type="SUPFAM" id="SSF51735">
    <property type="entry name" value="NAD(P)-binding Rossmann-fold domains"/>
    <property type="match status" value="1"/>
</dbReference>
<dbReference type="Pfam" id="PF22698">
    <property type="entry name" value="Semialdhyde_dhC_1"/>
    <property type="match status" value="1"/>
</dbReference>
<dbReference type="CDD" id="cd23934">
    <property type="entry name" value="AGPR_1_C"/>
    <property type="match status" value="1"/>
</dbReference>
<keyword evidence="6 9" id="KW-0560">Oxidoreductase</keyword>
<dbReference type="GO" id="GO:0006526">
    <property type="term" value="P:L-arginine biosynthetic process"/>
    <property type="evidence" value="ECO:0007669"/>
    <property type="project" value="UniProtKB-KW"/>
</dbReference>
<dbReference type="InterPro" id="IPR000706">
    <property type="entry name" value="AGPR_type-1"/>
</dbReference>
<dbReference type="PROSITE" id="PS01224">
    <property type="entry name" value="ARGC"/>
    <property type="match status" value="1"/>
</dbReference>
<dbReference type="HAMAP" id="MF_00150">
    <property type="entry name" value="ArgC_type1"/>
    <property type="match status" value="1"/>
</dbReference>
<dbReference type="GO" id="GO:0003942">
    <property type="term" value="F:N-acetyl-gamma-glutamyl-phosphate reductase activity"/>
    <property type="evidence" value="ECO:0007669"/>
    <property type="project" value="UniProtKB-EC"/>
</dbReference>
<sequence length="376" mass="41301">MTDSRKKIRAAILGASGYTGAELIRLLVRHPNVEIILITADRKAGQPLEAVYPHLTGLGLPDLMAISDVEWPGLELDVIFCALPHATSQEIIKGILHKTGHGFIDEMIIERPADYANAIKGSVKVIDLSADFRLRDIDVYTRWYTEYHQAPELQKEAVYGLSEHYRQDIKTARLVACPGCYPTAALLALVPLLKHGKISRDNIIIDAKSGATGAGRAIREANLFAEVSEGMHPYGIAAHRHSPEIEQELSRAAGEDIIVTFTPHLVPMNRGELETIYVNMPDGLTAGDLRACLDDAYRDEPFVHVVDEGVIPATRHVRGSNQCLIGVFEDRVPGRAILVVVIDNLIKGSSGQAIQNMNIMFDLPETLSLEQAPLFP</sequence>
<dbReference type="CDD" id="cd17895">
    <property type="entry name" value="AGPR_1_N"/>
    <property type="match status" value="1"/>
</dbReference>
<dbReference type="GO" id="GO:0051287">
    <property type="term" value="F:NAD binding"/>
    <property type="evidence" value="ECO:0007669"/>
    <property type="project" value="InterPro"/>
</dbReference>
<dbReference type="InterPro" id="IPR058924">
    <property type="entry name" value="AGPR_dimerisation_dom"/>
</dbReference>
<evidence type="ECO:0000256" key="7">
    <source>
        <dbReference type="ARBA" id="ARBA00050557"/>
    </source>
</evidence>
<evidence type="ECO:0000256" key="1">
    <source>
        <dbReference type="ARBA" id="ARBA00004862"/>
    </source>
</evidence>
<keyword evidence="5" id="KW-0521">NADP</keyword>
<proteinExistence type="inferred from homology"/>